<evidence type="ECO:0000256" key="1">
    <source>
        <dbReference type="SAM" id="MobiDB-lite"/>
    </source>
</evidence>
<dbReference type="AlphaFoldDB" id="A0A6P6RQD6"/>
<evidence type="ECO:0000313" key="3">
    <source>
        <dbReference type="RefSeq" id="XP_026189722.1"/>
    </source>
</evidence>
<evidence type="ECO:0000313" key="2">
    <source>
        <dbReference type="Proteomes" id="UP000515125"/>
    </source>
</evidence>
<protein>
    <submittedName>
        <fullName evidence="3">Uncharacterized protein LOC34620351</fullName>
    </submittedName>
</protein>
<name>A0A6P6RQD6_9EIME</name>
<dbReference type="Proteomes" id="UP000515125">
    <property type="component" value="Unplaced"/>
</dbReference>
<feature type="region of interest" description="Disordered" evidence="1">
    <location>
        <begin position="371"/>
        <end position="391"/>
    </location>
</feature>
<proteinExistence type="predicted"/>
<dbReference type="OrthoDB" id="349008at2759"/>
<reference evidence="3" key="1">
    <citation type="submission" date="2025-08" db="UniProtKB">
        <authorList>
            <consortium name="RefSeq"/>
        </authorList>
    </citation>
    <scope>IDENTIFICATION</scope>
</reference>
<accession>A0A6P6RQD6</accession>
<sequence length="418" mass="44253">MLQGPYASFALAFYGIPSTSAATAAAAIDSDACSSRRPLECPAEATPPAAAGGSLHILSCGCAHKMERQLAATCCDGNSGLEPPTLTEQLYLHPLIRSMLNLLNAASAQADAGALGPLDVAMTVEAAASSGVCALEFLQRVAETAASLAAAGRLSTKELLWISSGFARLGFAAARPWEGASSLASAASFLVAASRLSSCHDTASRQLLELAAAAVRAWPTTLQQQQQQQQQQQLMTDPGSPFSATELSAHPFRVYLQLVVALVRYPLIHITTTTVDAGALLSDVNAPTLVSFAHSTACFAATASLIHLGNKELLDIPRFLGTLEANIEACNCSDWAELHHLAALLEIQQHPQWLSLAASAAGRLHRQLLQQKQQHQRPESGRSAPLTGDRLDAEDFLESLRLRYGSPTSWGRLPSTRS</sequence>
<gene>
    <name evidence="3" type="primary">LOC34620351</name>
</gene>
<keyword evidence="2" id="KW-1185">Reference proteome</keyword>
<dbReference type="RefSeq" id="XP_026189722.1">
    <property type="nucleotide sequence ID" value="XM_026333937.1"/>
</dbReference>
<dbReference type="GeneID" id="34620351"/>
<organism evidence="2 3">
    <name type="scientific">Cyclospora cayetanensis</name>
    <dbReference type="NCBI Taxonomy" id="88456"/>
    <lineage>
        <taxon>Eukaryota</taxon>
        <taxon>Sar</taxon>
        <taxon>Alveolata</taxon>
        <taxon>Apicomplexa</taxon>
        <taxon>Conoidasida</taxon>
        <taxon>Coccidia</taxon>
        <taxon>Eucoccidiorida</taxon>
        <taxon>Eimeriorina</taxon>
        <taxon>Eimeriidae</taxon>
        <taxon>Cyclospora</taxon>
    </lineage>
</organism>